<dbReference type="EMBL" id="JBHUDE010000162">
    <property type="protein sequence ID" value="MFD1609720.1"/>
    <property type="molecule type" value="Genomic_DNA"/>
</dbReference>
<feature type="domain" description="RNA polymerase sigma factor 70 region 4 type 2" evidence="5">
    <location>
        <begin position="148"/>
        <end position="197"/>
    </location>
</feature>
<keyword evidence="2" id="KW-0731">Sigma factor</keyword>
<comment type="caution">
    <text evidence="6">The sequence shown here is derived from an EMBL/GenBank/DDBJ whole genome shotgun (WGS) entry which is preliminary data.</text>
</comment>
<dbReference type="InterPro" id="IPR014284">
    <property type="entry name" value="RNA_pol_sigma-70_dom"/>
</dbReference>
<keyword evidence="7" id="KW-1185">Reference proteome</keyword>
<evidence type="ECO:0000256" key="1">
    <source>
        <dbReference type="ARBA" id="ARBA00023015"/>
    </source>
</evidence>
<evidence type="ECO:0000256" key="4">
    <source>
        <dbReference type="ARBA" id="ARBA00023163"/>
    </source>
</evidence>
<evidence type="ECO:0000259" key="5">
    <source>
        <dbReference type="Pfam" id="PF08281"/>
    </source>
</evidence>
<dbReference type="SUPFAM" id="SSF88659">
    <property type="entry name" value="Sigma3 and sigma4 domains of RNA polymerase sigma factors"/>
    <property type="match status" value="1"/>
</dbReference>
<protein>
    <submittedName>
        <fullName evidence="6">Sigma-70 family RNA polymerase sigma factor</fullName>
    </submittedName>
</protein>
<evidence type="ECO:0000256" key="2">
    <source>
        <dbReference type="ARBA" id="ARBA00023082"/>
    </source>
</evidence>
<reference evidence="7" key="1">
    <citation type="journal article" date="2019" name="Int. J. Syst. Evol. Microbiol.">
        <title>The Global Catalogue of Microorganisms (GCM) 10K type strain sequencing project: providing services to taxonomists for standard genome sequencing and annotation.</title>
        <authorList>
            <consortium name="The Broad Institute Genomics Platform"/>
            <consortium name="The Broad Institute Genome Sequencing Center for Infectious Disease"/>
            <person name="Wu L."/>
            <person name="Ma J."/>
        </authorList>
    </citation>
    <scope>NUCLEOTIDE SEQUENCE [LARGE SCALE GENOMIC DNA]</scope>
    <source>
        <strain evidence="7">CGMCC 1.12376</strain>
    </source>
</reference>
<keyword evidence="3" id="KW-0238">DNA-binding</keyword>
<sequence>MEKDKISEKDQSEYTWAKKFIAENELIFQNYLLQSFLLKKENYSLLNQSIRYPTSDANKALDRAFQEHFAELRLISQLSNELRRHAIRYDQKINLYRNRQPLILDQPINEEETPSPSLVDIIKNGDTSPLDQALKNSLDLEAHIEDPALYQAILSLTPRQKHILTASYLLNMSDTEIAAKDGVSQQSISKTRNKALEILKQKLMAEEGEHG</sequence>
<dbReference type="InterPro" id="IPR013249">
    <property type="entry name" value="RNA_pol_sigma70_r4_t2"/>
</dbReference>
<dbReference type="InterPro" id="IPR013324">
    <property type="entry name" value="RNA_pol_sigma_r3/r4-like"/>
</dbReference>
<evidence type="ECO:0000313" key="6">
    <source>
        <dbReference type="EMBL" id="MFD1609720.1"/>
    </source>
</evidence>
<keyword evidence="1" id="KW-0805">Transcription regulation</keyword>
<proteinExistence type="predicted"/>
<dbReference type="RefSeq" id="WP_251512336.1">
    <property type="nucleotide sequence ID" value="NZ_JAMBON010000005.1"/>
</dbReference>
<keyword evidence="4" id="KW-0804">Transcription</keyword>
<gene>
    <name evidence="6" type="ORF">ACFSBH_19060</name>
</gene>
<organism evidence="6 7">
    <name type="scientific">Oceanobacillus luteolus</name>
    <dbReference type="NCBI Taxonomy" id="1274358"/>
    <lineage>
        <taxon>Bacteria</taxon>
        <taxon>Bacillati</taxon>
        <taxon>Bacillota</taxon>
        <taxon>Bacilli</taxon>
        <taxon>Bacillales</taxon>
        <taxon>Bacillaceae</taxon>
        <taxon>Oceanobacillus</taxon>
    </lineage>
</organism>
<dbReference type="PANTHER" id="PTHR30385">
    <property type="entry name" value="SIGMA FACTOR F FLAGELLAR"/>
    <property type="match status" value="1"/>
</dbReference>
<dbReference type="PANTHER" id="PTHR30385:SF7">
    <property type="entry name" value="RNA POLYMERASE SIGMA FACTOR FLIA"/>
    <property type="match status" value="1"/>
</dbReference>
<evidence type="ECO:0000256" key="3">
    <source>
        <dbReference type="ARBA" id="ARBA00023125"/>
    </source>
</evidence>
<evidence type="ECO:0000313" key="7">
    <source>
        <dbReference type="Proteomes" id="UP001597221"/>
    </source>
</evidence>
<dbReference type="NCBIfam" id="TIGR02937">
    <property type="entry name" value="sigma70-ECF"/>
    <property type="match status" value="1"/>
</dbReference>
<name>A0ABW4HXS6_9BACI</name>
<dbReference type="Pfam" id="PF08281">
    <property type="entry name" value="Sigma70_r4_2"/>
    <property type="match status" value="1"/>
</dbReference>
<dbReference type="Proteomes" id="UP001597221">
    <property type="component" value="Unassembled WGS sequence"/>
</dbReference>
<accession>A0ABW4HXS6</accession>
<dbReference type="Gene3D" id="1.20.140.160">
    <property type="match status" value="1"/>
</dbReference>